<feature type="compositionally biased region" description="Basic and acidic residues" evidence="1">
    <location>
        <begin position="367"/>
        <end position="402"/>
    </location>
</feature>
<dbReference type="InterPro" id="IPR000719">
    <property type="entry name" value="Prot_kinase_dom"/>
</dbReference>
<dbReference type="GO" id="GO:0004674">
    <property type="term" value="F:protein serine/threonine kinase activity"/>
    <property type="evidence" value="ECO:0007669"/>
    <property type="project" value="UniProtKB-EC"/>
</dbReference>
<dbReference type="Gene3D" id="1.10.510.10">
    <property type="entry name" value="Transferase(Phosphotransferase) domain 1"/>
    <property type="match status" value="1"/>
</dbReference>
<evidence type="ECO:0000256" key="1">
    <source>
        <dbReference type="SAM" id="MobiDB-lite"/>
    </source>
</evidence>
<dbReference type="PROSITE" id="PS50011">
    <property type="entry name" value="PROTEIN_KINASE_DOM"/>
    <property type="match status" value="1"/>
</dbReference>
<reference evidence="3 4" key="1">
    <citation type="journal article" date="2020" name="Antonie Van Leeuwenhoek">
        <title>Rhodopirellula heiligendammensis sp. nov., Rhodopirellula pilleata sp. nov., and Rhodopirellula solitaria sp. nov. isolated from natural or artificial marine surfaces in Northern Germany and California, USA, and emended description of the genus Rhodopirellula.</title>
        <authorList>
            <person name="Kallscheuer N."/>
            <person name="Wiegand S."/>
            <person name="Jogler M."/>
            <person name="Boedeker C."/>
            <person name="Peeters S.H."/>
            <person name="Rast P."/>
            <person name="Heuer A."/>
            <person name="Jetten M.S.M."/>
            <person name="Rohde M."/>
            <person name="Jogler C."/>
        </authorList>
    </citation>
    <scope>NUCLEOTIDE SEQUENCE [LARGE SCALE GENOMIC DNA]</scope>
    <source>
        <strain evidence="3 4">Poly21</strain>
    </source>
</reference>
<proteinExistence type="predicted"/>
<evidence type="ECO:0000259" key="2">
    <source>
        <dbReference type="PROSITE" id="PS50011"/>
    </source>
</evidence>
<dbReference type="Pfam" id="PF00069">
    <property type="entry name" value="Pkinase"/>
    <property type="match status" value="1"/>
</dbReference>
<dbReference type="SUPFAM" id="SSF56112">
    <property type="entry name" value="Protein kinase-like (PK-like)"/>
    <property type="match status" value="1"/>
</dbReference>
<dbReference type="Proteomes" id="UP000319908">
    <property type="component" value="Unassembled WGS sequence"/>
</dbReference>
<dbReference type="EMBL" id="SJPU01000001">
    <property type="protein sequence ID" value="TWU19056.1"/>
    <property type="molecule type" value="Genomic_DNA"/>
</dbReference>
<comment type="caution">
    <text evidence="3">The sequence shown here is derived from an EMBL/GenBank/DDBJ whole genome shotgun (WGS) entry which is preliminary data.</text>
</comment>
<dbReference type="Gene3D" id="3.30.200.20">
    <property type="entry name" value="Phosphorylase Kinase, domain 1"/>
    <property type="match status" value="1"/>
</dbReference>
<gene>
    <name evidence="3" type="primary">pknH_2</name>
    <name evidence="3" type="ORF">Poly21_12270</name>
</gene>
<feature type="region of interest" description="Disordered" evidence="1">
    <location>
        <begin position="362"/>
        <end position="402"/>
    </location>
</feature>
<sequence length="402" mass="46065">MMAEQVLPVCAAKKREKWQTPHRNPPAWPHGHFAPRTLPFRCKGGLGYHVAVTIHLTGVFCPRLLVASLMSKSRDFLGPYRLARLIRIGSTAEVWEAIDETSSDNQRYALKVLRESSSKDKNEISLLKHEYNVGKALASPRIIKVIDLQTDKGRPFLVLELFSELNMKQALRKGPESLAFMLKKIIEQAAEGLYYMHTKNWIHRDIKPDNYLVARDGETKLIDFTIAEPKLTGIKKMFYRSKTVQGTRSYMAPEQIRGKLCDERTDVYSFGCVLFELVTGKPPYTGQTPNDLLSKHLTGSIPSPIVYNDNVTPEFAVLIKRMMAKKQEDRPSSVWEFLKEFRSMEIWLKRPKAPEVSVFDDMGGMKSADDMIKRPDGNYDVVKESEEDKQRKAADRKRKEQE</sequence>
<evidence type="ECO:0000313" key="4">
    <source>
        <dbReference type="Proteomes" id="UP000319908"/>
    </source>
</evidence>
<dbReference type="InterPro" id="IPR045269">
    <property type="entry name" value="Atg1-like"/>
</dbReference>
<dbReference type="PANTHER" id="PTHR24348">
    <property type="entry name" value="SERINE/THREONINE-PROTEIN KINASE UNC-51-RELATED"/>
    <property type="match status" value="1"/>
</dbReference>
<dbReference type="EC" id="2.7.11.1" evidence="3"/>
<keyword evidence="3" id="KW-0808">Transferase</keyword>
<keyword evidence="4" id="KW-1185">Reference proteome</keyword>
<dbReference type="AlphaFoldDB" id="A0A5C6C6H0"/>
<feature type="domain" description="Protein kinase" evidence="2">
    <location>
        <begin position="80"/>
        <end position="348"/>
    </location>
</feature>
<dbReference type="SMART" id="SM00220">
    <property type="entry name" value="S_TKc"/>
    <property type="match status" value="1"/>
</dbReference>
<dbReference type="GO" id="GO:0005524">
    <property type="term" value="F:ATP binding"/>
    <property type="evidence" value="ECO:0007669"/>
    <property type="project" value="InterPro"/>
</dbReference>
<dbReference type="GO" id="GO:0005737">
    <property type="term" value="C:cytoplasm"/>
    <property type="evidence" value="ECO:0007669"/>
    <property type="project" value="TreeGrafter"/>
</dbReference>
<evidence type="ECO:0000313" key="3">
    <source>
        <dbReference type="EMBL" id="TWU19056.1"/>
    </source>
</evidence>
<accession>A0A5C6C6H0</accession>
<protein>
    <submittedName>
        <fullName evidence="3">Serine/threonine-protein kinase PknH</fullName>
        <ecNumber evidence="3">2.7.11.1</ecNumber>
    </submittedName>
</protein>
<dbReference type="PANTHER" id="PTHR24348:SF71">
    <property type="entry name" value="PROTEIN KINASE DOMAIN-CONTAINING PROTEIN"/>
    <property type="match status" value="1"/>
</dbReference>
<dbReference type="CDD" id="cd14014">
    <property type="entry name" value="STKc_PknB_like"/>
    <property type="match status" value="1"/>
</dbReference>
<organism evidence="3 4">
    <name type="scientific">Allorhodopirellula heiligendammensis</name>
    <dbReference type="NCBI Taxonomy" id="2714739"/>
    <lineage>
        <taxon>Bacteria</taxon>
        <taxon>Pseudomonadati</taxon>
        <taxon>Planctomycetota</taxon>
        <taxon>Planctomycetia</taxon>
        <taxon>Pirellulales</taxon>
        <taxon>Pirellulaceae</taxon>
        <taxon>Allorhodopirellula</taxon>
    </lineage>
</organism>
<name>A0A5C6C6H0_9BACT</name>
<dbReference type="InterPro" id="IPR011009">
    <property type="entry name" value="Kinase-like_dom_sf"/>
</dbReference>
<keyword evidence="3" id="KW-0418">Kinase</keyword>